<dbReference type="PANTHER" id="PTHR47657">
    <property type="entry name" value="STEROL REGULATORY ELEMENT-BINDING PROTEIN ECM22"/>
    <property type="match status" value="1"/>
</dbReference>
<evidence type="ECO:0000256" key="1">
    <source>
        <dbReference type="ARBA" id="ARBA00023242"/>
    </source>
</evidence>
<protein>
    <submittedName>
        <fullName evidence="4">Zn(2)Cys(6) fungal-type DNA-binding domain, fungal transcription factor</fullName>
    </submittedName>
</protein>
<proteinExistence type="predicted"/>
<dbReference type="AlphaFoldDB" id="A0AAX4J291"/>
<feature type="compositionally biased region" description="Basic residues" evidence="2">
    <location>
        <begin position="35"/>
        <end position="45"/>
    </location>
</feature>
<dbReference type="Proteomes" id="UP001322277">
    <property type="component" value="Chromosome 10"/>
</dbReference>
<reference evidence="5" key="1">
    <citation type="journal article" date="2023" name="bioRxiv">
        <title>Complete genome of the Medicago anthracnose fungus, Colletotrichum destructivum, reveals a mini-chromosome-like region within a core chromosome.</title>
        <authorList>
            <person name="Lapalu N."/>
            <person name="Simon A."/>
            <person name="Lu A."/>
            <person name="Plaumann P.-L."/>
            <person name="Amselem J."/>
            <person name="Pigne S."/>
            <person name="Auger A."/>
            <person name="Koch C."/>
            <person name="Dallery J.-F."/>
            <person name="O'Connell R.J."/>
        </authorList>
    </citation>
    <scope>NUCLEOTIDE SEQUENCE [LARGE SCALE GENOMIC DNA]</scope>
    <source>
        <strain evidence="5">CBS 520.97</strain>
    </source>
</reference>
<dbReference type="EMBL" id="CP137314">
    <property type="protein sequence ID" value="WQF89528.1"/>
    <property type="molecule type" value="Genomic_DNA"/>
</dbReference>
<evidence type="ECO:0000256" key="2">
    <source>
        <dbReference type="SAM" id="MobiDB-lite"/>
    </source>
</evidence>
<dbReference type="PROSITE" id="PS00463">
    <property type="entry name" value="ZN2_CY6_FUNGAL_1"/>
    <property type="match status" value="1"/>
</dbReference>
<dbReference type="GO" id="GO:0003677">
    <property type="term" value="F:DNA binding"/>
    <property type="evidence" value="ECO:0007669"/>
    <property type="project" value="UniProtKB-KW"/>
</dbReference>
<evidence type="ECO:0000313" key="5">
    <source>
        <dbReference type="Proteomes" id="UP001322277"/>
    </source>
</evidence>
<feature type="compositionally biased region" description="Low complexity" evidence="2">
    <location>
        <begin position="102"/>
        <end position="112"/>
    </location>
</feature>
<dbReference type="RefSeq" id="XP_062786749.1">
    <property type="nucleotide sequence ID" value="XM_062930698.1"/>
</dbReference>
<dbReference type="GeneID" id="87951042"/>
<dbReference type="PROSITE" id="PS50048">
    <property type="entry name" value="ZN2_CY6_FUNGAL_2"/>
    <property type="match status" value="1"/>
</dbReference>
<dbReference type="GO" id="GO:0008270">
    <property type="term" value="F:zinc ion binding"/>
    <property type="evidence" value="ECO:0007669"/>
    <property type="project" value="InterPro"/>
</dbReference>
<gene>
    <name evidence="4" type="ORF">CDEST_14542</name>
</gene>
<dbReference type="InterPro" id="IPR021858">
    <property type="entry name" value="Fun_TF"/>
</dbReference>
<feature type="domain" description="Zn(2)-C6 fungal-type" evidence="3">
    <location>
        <begin position="46"/>
        <end position="76"/>
    </location>
</feature>
<dbReference type="Gene3D" id="4.10.240.10">
    <property type="entry name" value="Zn(2)-C6 fungal-type DNA-binding domain"/>
    <property type="match status" value="1"/>
</dbReference>
<dbReference type="Pfam" id="PF11951">
    <property type="entry name" value="Fungal_trans_2"/>
    <property type="match status" value="1"/>
</dbReference>
<feature type="region of interest" description="Disordered" evidence="2">
    <location>
        <begin position="102"/>
        <end position="128"/>
    </location>
</feature>
<dbReference type="KEGG" id="cdet:87951042"/>
<dbReference type="CDD" id="cd00067">
    <property type="entry name" value="GAL4"/>
    <property type="match status" value="1"/>
</dbReference>
<dbReference type="Pfam" id="PF00172">
    <property type="entry name" value="Zn_clus"/>
    <property type="match status" value="1"/>
</dbReference>
<sequence length="492" mass="54442">MVSSDDISPVRDSNSDQHEAVPGMSSSEAPESGNKHRRPHRKSRLGCQPCKKRKIKCDEARPSCLNCVRREVDCSFPLESVVQQDPATGVCGCQYSGCRPGASQQSSASSSAEPLARAQSGPDRVPGDLRSLLEEQSTKMDIMSRRLSSMESAMAQLTQTGLYQPALSYSDAALLSHFFTNTVPTMIVDDGGGGGGRDFWHVRLPDLSSRHPHVLHLLLALAALHKSRSCPQHHFAHLLEQAERHQLLGIQGTTPLLGNIDDDHYGVAYTSAVLIGLVNLAMGPRQGEYVAFSDHGAANFLGLLRGVRSIKSHHDQRAPPPEIPPPYTWAASRIRVAELGFQPGGHYGEHLQRLRHLVEEITDDGLRASYVTAMDDLEQFFVWMDGPDVATYYMSPFGWLYRISDRFLGRIQDKEPLALAMLSCFTVVLKGLESGWAADGWADHIMSGIWIYLAPEYRDMVRWPMQRLGWEPGEEDVPLRVALASTPLTMHT</sequence>
<evidence type="ECO:0000259" key="3">
    <source>
        <dbReference type="PROSITE" id="PS50048"/>
    </source>
</evidence>
<dbReference type="PANTHER" id="PTHR47657:SF13">
    <property type="entry name" value="ZN(2)-C6 FUNGAL-TYPE DOMAIN-CONTAINING PROTEIN-RELATED"/>
    <property type="match status" value="1"/>
</dbReference>
<feature type="region of interest" description="Disordered" evidence="2">
    <location>
        <begin position="1"/>
        <end position="45"/>
    </location>
</feature>
<dbReference type="InterPro" id="IPR001138">
    <property type="entry name" value="Zn2Cys6_DnaBD"/>
</dbReference>
<organism evidence="4 5">
    <name type="scientific">Colletotrichum destructivum</name>
    <dbReference type="NCBI Taxonomy" id="34406"/>
    <lineage>
        <taxon>Eukaryota</taxon>
        <taxon>Fungi</taxon>
        <taxon>Dikarya</taxon>
        <taxon>Ascomycota</taxon>
        <taxon>Pezizomycotina</taxon>
        <taxon>Sordariomycetes</taxon>
        <taxon>Hypocreomycetidae</taxon>
        <taxon>Glomerellales</taxon>
        <taxon>Glomerellaceae</taxon>
        <taxon>Colletotrichum</taxon>
        <taxon>Colletotrichum destructivum species complex</taxon>
    </lineage>
</organism>
<dbReference type="GO" id="GO:0000981">
    <property type="term" value="F:DNA-binding transcription factor activity, RNA polymerase II-specific"/>
    <property type="evidence" value="ECO:0007669"/>
    <property type="project" value="InterPro"/>
</dbReference>
<dbReference type="SMART" id="SM00066">
    <property type="entry name" value="GAL4"/>
    <property type="match status" value="1"/>
</dbReference>
<dbReference type="InterPro" id="IPR036864">
    <property type="entry name" value="Zn2-C6_fun-type_DNA-bd_sf"/>
</dbReference>
<dbReference type="InterPro" id="IPR052400">
    <property type="entry name" value="Zn2-C6_fungal_TF"/>
</dbReference>
<dbReference type="SUPFAM" id="SSF57701">
    <property type="entry name" value="Zn2/Cys6 DNA-binding domain"/>
    <property type="match status" value="1"/>
</dbReference>
<accession>A0AAX4J291</accession>
<keyword evidence="4" id="KW-0238">DNA-binding</keyword>
<keyword evidence="1" id="KW-0539">Nucleus</keyword>
<name>A0AAX4J291_9PEZI</name>
<keyword evidence="5" id="KW-1185">Reference proteome</keyword>
<evidence type="ECO:0000313" key="4">
    <source>
        <dbReference type="EMBL" id="WQF89528.1"/>
    </source>
</evidence>